<feature type="compositionally biased region" description="Basic and acidic residues" evidence="1">
    <location>
        <begin position="1"/>
        <end position="25"/>
    </location>
</feature>
<feature type="compositionally biased region" description="Basic and acidic residues" evidence="1">
    <location>
        <begin position="76"/>
        <end position="95"/>
    </location>
</feature>
<dbReference type="EMBL" id="KV878240">
    <property type="protein sequence ID" value="OJZ87456.1"/>
    <property type="molecule type" value="Genomic_DNA"/>
</dbReference>
<evidence type="ECO:0000256" key="1">
    <source>
        <dbReference type="SAM" id="MobiDB-lite"/>
    </source>
</evidence>
<dbReference type="VEuPathDB" id="FungiDB:ASPFODRAFT_59871"/>
<feature type="compositionally biased region" description="Polar residues" evidence="1">
    <location>
        <begin position="38"/>
        <end position="48"/>
    </location>
</feature>
<dbReference type="Proteomes" id="UP000184063">
    <property type="component" value="Unassembled WGS sequence"/>
</dbReference>
<evidence type="ECO:0000313" key="2">
    <source>
        <dbReference type="EMBL" id="OJZ87456.1"/>
    </source>
</evidence>
<proteinExistence type="predicted"/>
<organism evidence="2 3">
    <name type="scientific">Aspergillus luchuensis (strain CBS 106.47)</name>
    <dbReference type="NCBI Taxonomy" id="1137211"/>
    <lineage>
        <taxon>Eukaryota</taxon>
        <taxon>Fungi</taxon>
        <taxon>Dikarya</taxon>
        <taxon>Ascomycota</taxon>
        <taxon>Pezizomycotina</taxon>
        <taxon>Eurotiomycetes</taxon>
        <taxon>Eurotiomycetidae</taxon>
        <taxon>Eurotiales</taxon>
        <taxon>Aspergillaceae</taxon>
        <taxon>Aspergillus</taxon>
        <taxon>Aspergillus subgen. Circumdati</taxon>
    </lineage>
</organism>
<dbReference type="OrthoDB" id="10441093at2759"/>
<accession>A0A1M3TLF2</accession>
<feature type="region of interest" description="Disordered" evidence="1">
    <location>
        <begin position="75"/>
        <end position="95"/>
    </location>
</feature>
<reference evidence="3" key="1">
    <citation type="journal article" date="2017" name="Genome Biol.">
        <title>Comparative genomics reveals high biological diversity and specific adaptations in the industrially and medically important fungal genus Aspergillus.</title>
        <authorList>
            <person name="de Vries R.P."/>
            <person name="Riley R."/>
            <person name="Wiebenga A."/>
            <person name="Aguilar-Osorio G."/>
            <person name="Amillis S."/>
            <person name="Uchima C.A."/>
            <person name="Anderluh G."/>
            <person name="Asadollahi M."/>
            <person name="Askin M."/>
            <person name="Barry K."/>
            <person name="Battaglia E."/>
            <person name="Bayram O."/>
            <person name="Benocci T."/>
            <person name="Braus-Stromeyer S.A."/>
            <person name="Caldana C."/>
            <person name="Canovas D."/>
            <person name="Cerqueira G.C."/>
            <person name="Chen F."/>
            <person name="Chen W."/>
            <person name="Choi C."/>
            <person name="Clum A."/>
            <person name="Dos Santos R.A."/>
            <person name="Damasio A.R."/>
            <person name="Diallinas G."/>
            <person name="Emri T."/>
            <person name="Fekete E."/>
            <person name="Flipphi M."/>
            <person name="Freyberg S."/>
            <person name="Gallo A."/>
            <person name="Gournas C."/>
            <person name="Habgood R."/>
            <person name="Hainaut M."/>
            <person name="Harispe M.L."/>
            <person name="Henrissat B."/>
            <person name="Hilden K.S."/>
            <person name="Hope R."/>
            <person name="Hossain A."/>
            <person name="Karabika E."/>
            <person name="Karaffa L."/>
            <person name="Karanyi Z."/>
            <person name="Krasevec N."/>
            <person name="Kuo A."/>
            <person name="Kusch H."/>
            <person name="LaButti K."/>
            <person name="Lagendijk E.L."/>
            <person name="Lapidus A."/>
            <person name="Levasseur A."/>
            <person name="Lindquist E."/>
            <person name="Lipzen A."/>
            <person name="Logrieco A.F."/>
            <person name="MacCabe A."/>
            <person name="Maekelae M.R."/>
            <person name="Malavazi I."/>
            <person name="Melin P."/>
            <person name="Meyer V."/>
            <person name="Mielnichuk N."/>
            <person name="Miskei M."/>
            <person name="Molnar A.P."/>
            <person name="Mule G."/>
            <person name="Ngan C.Y."/>
            <person name="Orejas M."/>
            <person name="Orosz E."/>
            <person name="Ouedraogo J.P."/>
            <person name="Overkamp K.M."/>
            <person name="Park H.-S."/>
            <person name="Perrone G."/>
            <person name="Piumi F."/>
            <person name="Punt P.J."/>
            <person name="Ram A.F."/>
            <person name="Ramon A."/>
            <person name="Rauscher S."/>
            <person name="Record E."/>
            <person name="Riano-Pachon D.M."/>
            <person name="Robert V."/>
            <person name="Roehrig J."/>
            <person name="Ruller R."/>
            <person name="Salamov A."/>
            <person name="Salih N.S."/>
            <person name="Samson R.A."/>
            <person name="Sandor E."/>
            <person name="Sanguinetti M."/>
            <person name="Schuetze T."/>
            <person name="Sepcic K."/>
            <person name="Shelest E."/>
            <person name="Sherlock G."/>
            <person name="Sophianopoulou V."/>
            <person name="Squina F.M."/>
            <person name="Sun H."/>
            <person name="Susca A."/>
            <person name="Todd R.B."/>
            <person name="Tsang A."/>
            <person name="Unkles S.E."/>
            <person name="van de Wiele N."/>
            <person name="van Rossen-Uffink D."/>
            <person name="Oliveira J.V."/>
            <person name="Vesth T.C."/>
            <person name="Visser J."/>
            <person name="Yu J.-H."/>
            <person name="Zhou M."/>
            <person name="Andersen M.R."/>
            <person name="Archer D.B."/>
            <person name="Baker S.E."/>
            <person name="Benoit I."/>
            <person name="Brakhage A.A."/>
            <person name="Braus G.H."/>
            <person name="Fischer R."/>
            <person name="Frisvad J.C."/>
            <person name="Goldman G.H."/>
            <person name="Houbraken J."/>
            <person name="Oakley B."/>
            <person name="Pocsi I."/>
            <person name="Scazzocchio C."/>
            <person name="Seiboth B."/>
            <person name="vanKuyk P.A."/>
            <person name="Wortman J."/>
            <person name="Dyer P.S."/>
            <person name="Grigoriev I.V."/>
        </authorList>
    </citation>
    <scope>NUCLEOTIDE SEQUENCE [LARGE SCALE GENOMIC DNA]</scope>
    <source>
        <strain evidence="3">CBS 106.47</strain>
    </source>
</reference>
<feature type="region of interest" description="Disordered" evidence="1">
    <location>
        <begin position="1"/>
        <end position="48"/>
    </location>
</feature>
<dbReference type="AlphaFoldDB" id="A0A1M3TLF2"/>
<evidence type="ECO:0000313" key="3">
    <source>
        <dbReference type="Proteomes" id="UP000184063"/>
    </source>
</evidence>
<sequence length="270" mass="30559">MQNERRGRKEKKEREESGKRLHVDVKFPLSKANRPGLPTSQQPTNNGDTGPLSVCLLVIFFYTVVLPAEWRRKGKLSAEKDREAHGSRRLPDRFPLVDKSDDSMADLLAPWPSLAGSGSPPAFYDIMENRRWWPRDLPDGAGSSRGRVRTPSDHRDFPPYWHYLNRYSFVLESMSPSTPDLHAPLMQYSLPNNYYTPALHLLRAGSRDPAESASPVTPASSPLLLFPLFVIHGLPLLDPEIRRTQSLTVFSSSKEILMKPGHMSKLRPSH</sequence>
<gene>
    <name evidence="2" type="ORF">ASPFODRAFT_59871</name>
</gene>
<name>A0A1M3TLF2_ASPLC</name>
<protein>
    <submittedName>
        <fullName evidence="2">Uncharacterized protein</fullName>
    </submittedName>
</protein>